<feature type="transmembrane region" description="Helical" evidence="1">
    <location>
        <begin position="40"/>
        <end position="63"/>
    </location>
</feature>
<dbReference type="RefSeq" id="WP_021658368.1">
    <property type="nucleotide sequence ID" value="NZ_FQVY01000001.1"/>
</dbReference>
<keyword evidence="1" id="KW-1133">Transmembrane helix</keyword>
<comment type="caution">
    <text evidence="3">The sequence shown here is derived from an EMBL/GenBank/DDBJ whole genome shotgun (WGS) entry which is preliminary data.</text>
</comment>
<reference evidence="3" key="2">
    <citation type="submission" date="2016-11" db="EMBL/GenBank/DDBJ databases">
        <authorList>
            <person name="Varghese N."/>
            <person name="Submissions S."/>
        </authorList>
    </citation>
    <scope>NUCLEOTIDE SEQUENCE</scope>
    <source>
        <strain evidence="3">DSM 4029</strain>
    </source>
</reference>
<proteinExistence type="predicted"/>
<evidence type="ECO:0000313" key="4">
    <source>
        <dbReference type="Proteomes" id="UP000184089"/>
    </source>
</evidence>
<evidence type="ECO:0000313" key="5">
    <source>
        <dbReference type="Proteomes" id="UP000474718"/>
    </source>
</evidence>
<dbReference type="EMBL" id="FQVY01000001">
    <property type="protein sequence ID" value="SHF67177.1"/>
    <property type="molecule type" value="Genomic_DNA"/>
</dbReference>
<dbReference type="AlphaFoldDB" id="A0AAQ1RUX5"/>
<gene>
    <name evidence="2" type="ORF">GT747_02405</name>
    <name evidence="3" type="ORF">SAMN05444424_0280</name>
</gene>
<protein>
    <recommendedName>
        <fullName evidence="6">DUF4179 domain-containing protein</fullName>
    </recommendedName>
</protein>
<dbReference type="Proteomes" id="UP000474718">
    <property type="component" value="Unassembled WGS sequence"/>
</dbReference>
<keyword evidence="5" id="KW-1185">Reference proteome</keyword>
<name>A0AAQ1RUX5_9FIRM</name>
<sequence length="461" mass="50421">MNEERFDRRLADLLDEETLLAVSGSLFDAKPPRRRVWRRGAAVAAAFVLLLGAVNYQSVVAFAQRAYRYFVSGESWVMETPPASYRLCVDPVEAPDGSGGTYRLLQAVQKEDGTLWLSLEHLPSREVKAELSEGAEDVWNQYLTTLKATLQVGETSYPLTYLPEHLGASSPHRSGEEDALTNFTVSFAFSCKVEGEADEIALQIGDSRLRTALQPAVAVSAEEISYEGSDKLSFQLMQLTEKGDAIALIPTVKGLSAETCSVNFGITWFSVEDSEGNRVDSTAYARPLIGDDGAFLYRPEEPLAEGARVHTFSFNSLDLYIGREMPSRSPEELPTKEDCLEIAIPAEGKAATVNKTFDLCGVPVTVEQIQQNDTGHIQVTLSTDTPYGDIRSLCAFDLGEEGKLPEDGAPYYACFFDDSQSHLGKGHIDLTFNANECGDSLFLYLNSAVIRSPGGGTYTPQ</sequence>
<dbReference type="Proteomes" id="UP000184089">
    <property type="component" value="Unassembled WGS sequence"/>
</dbReference>
<accession>A0AAQ1RUX5</accession>
<reference evidence="2 5" key="3">
    <citation type="journal article" date="2019" name="Nat. Med.">
        <title>A library of human gut bacterial isolates paired with longitudinal multiomics data enables mechanistic microbiome research.</title>
        <authorList>
            <person name="Poyet M."/>
            <person name="Groussin M."/>
            <person name="Gibbons S.M."/>
            <person name="Avila-Pacheco J."/>
            <person name="Jiang X."/>
            <person name="Kearney S.M."/>
            <person name="Perrotta A.R."/>
            <person name="Berdy B."/>
            <person name="Zhao S."/>
            <person name="Lieberman T.D."/>
            <person name="Swanson P.K."/>
            <person name="Smith M."/>
            <person name="Roesemann S."/>
            <person name="Alexander J.E."/>
            <person name="Rich S.A."/>
            <person name="Livny J."/>
            <person name="Vlamakis H."/>
            <person name="Clish C."/>
            <person name="Bullock K."/>
            <person name="Deik A."/>
            <person name="Scott J."/>
            <person name="Pierce K.A."/>
            <person name="Xavier R.J."/>
            <person name="Alm E.J."/>
        </authorList>
    </citation>
    <scope>NUCLEOTIDE SEQUENCE [LARGE SCALE GENOMIC DNA]</scope>
    <source>
        <strain evidence="2 5">BIOML-A2</strain>
    </source>
</reference>
<evidence type="ECO:0000313" key="2">
    <source>
        <dbReference type="EMBL" id="MZL68629.1"/>
    </source>
</evidence>
<dbReference type="EMBL" id="WWVX01000001">
    <property type="protein sequence ID" value="MZL68629.1"/>
    <property type="molecule type" value="Genomic_DNA"/>
</dbReference>
<evidence type="ECO:0008006" key="6">
    <source>
        <dbReference type="Google" id="ProtNLM"/>
    </source>
</evidence>
<evidence type="ECO:0000313" key="3">
    <source>
        <dbReference type="EMBL" id="SHF67177.1"/>
    </source>
</evidence>
<keyword evidence="1" id="KW-0472">Membrane</keyword>
<evidence type="ECO:0000256" key="1">
    <source>
        <dbReference type="SAM" id="Phobius"/>
    </source>
</evidence>
<organism evidence="3 4">
    <name type="scientific">Bittarella massiliensis</name>
    <name type="common">ex Durand et al. 2017</name>
    <dbReference type="NCBI Taxonomy" id="1720313"/>
    <lineage>
        <taxon>Bacteria</taxon>
        <taxon>Bacillati</taxon>
        <taxon>Bacillota</taxon>
        <taxon>Clostridia</taxon>
        <taxon>Eubacteriales</taxon>
        <taxon>Oscillospiraceae</taxon>
        <taxon>Bittarella (ex Durand et al. 2017)</taxon>
    </lineage>
</organism>
<keyword evidence="1" id="KW-0812">Transmembrane</keyword>
<reference evidence="4" key="1">
    <citation type="submission" date="2016-11" db="EMBL/GenBank/DDBJ databases">
        <authorList>
            <person name="Jaros S."/>
            <person name="Januszkiewicz K."/>
            <person name="Wedrychowicz H."/>
        </authorList>
    </citation>
    <scope>NUCLEOTIDE SEQUENCE [LARGE SCALE GENOMIC DNA]</scope>
    <source>
        <strain evidence="4">DSM 4029</strain>
    </source>
</reference>